<dbReference type="InterPro" id="IPR016036">
    <property type="entry name" value="Malonyl_transacylase_ACP-bd"/>
</dbReference>
<dbReference type="Gene3D" id="3.40.366.10">
    <property type="entry name" value="Malonyl-Coenzyme A Acyl Carrier Protein, domain 2"/>
    <property type="match status" value="1"/>
</dbReference>
<dbReference type="Pfam" id="PF16197">
    <property type="entry name" value="KAsynt_C_assoc"/>
    <property type="match status" value="1"/>
</dbReference>
<organism evidence="11 12">
    <name type="scientific">Actinosynnema pretiosum</name>
    <dbReference type="NCBI Taxonomy" id="42197"/>
    <lineage>
        <taxon>Bacteria</taxon>
        <taxon>Bacillati</taxon>
        <taxon>Actinomycetota</taxon>
        <taxon>Actinomycetes</taxon>
        <taxon>Pseudonocardiales</taxon>
        <taxon>Pseudonocardiaceae</taxon>
        <taxon>Actinosynnema</taxon>
    </lineage>
</organism>
<dbReference type="PROSITE" id="PS50075">
    <property type="entry name" value="CARRIER"/>
    <property type="match status" value="1"/>
</dbReference>
<dbReference type="InterPro" id="IPR018201">
    <property type="entry name" value="Ketoacyl_synth_AS"/>
</dbReference>
<dbReference type="InterPro" id="IPR013968">
    <property type="entry name" value="PKS_KR"/>
</dbReference>
<dbReference type="Gene3D" id="1.10.1200.10">
    <property type="entry name" value="ACP-like"/>
    <property type="match status" value="1"/>
</dbReference>
<dbReference type="SMART" id="SM00822">
    <property type="entry name" value="PKS_KR"/>
    <property type="match status" value="1"/>
</dbReference>
<comment type="cofactor">
    <cofactor evidence="1">
        <name>pantetheine 4'-phosphate</name>
        <dbReference type="ChEBI" id="CHEBI:47942"/>
    </cofactor>
</comment>
<dbReference type="GO" id="GO:0004312">
    <property type="term" value="F:fatty acid synthase activity"/>
    <property type="evidence" value="ECO:0007669"/>
    <property type="project" value="TreeGrafter"/>
</dbReference>
<evidence type="ECO:0000256" key="5">
    <source>
        <dbReference type="ARBA" id="ARBA00023194"/>
    </source>
</evidence>
<evidence type="ECO:0000256" key="3">
    <source>
        <dbReference type="ARBA" id="ARBA00022553"/>
    </source>
</evidence>
<dbReference type="Pfam" id="PF00698">
    <property type="entry name" value="Acyl_transf_1"/>
    <property type="match status" value="1"/>
</dbReference>
<dbReference type="InterPro" id="IPR014030">
    <property type="entry name" value="Ketoacyl_synth_N"/>
</dbReference>
<evidence type="ECO:0000313" key="12">
    <source>
        <dbReference type="Proteomes" id="UP000218505"/>
    </source>
</evidence>
<dbReference type="SUPFAM" id="SSF52151">
    <property type="entry name" value="FabD/lysophospholipase-like"/>
    <property type="match status" value="1"/>
</dbReference>
<dbReference type="EMBL" id="CP023445">
    <property type="protein sequence ID" value="ATE54495.1"/>
    <property type="molecule type" value="Genomic_DNA"/>
</dbReference>
<dbReference type="InterPro" id="IPR020806">
    <property type="entry name" value="PKS_PP-bd"/>
</dbReference>
<reference evidence="11" key="1">
    <citation type="submission" date="2017-09" db="EMBL/GenBank/DDBJ databases">
        <title>Complete Genome Sequence of ansamitocin-producing Bacterium Actinosynnema pretiosum X47.</title>
        <authorList>
            <person name="Cao G."/>
            <person name="Zong G."/>
            <person name="Zhong C."/>
            <person name="Fu J."/>
        </authorList>
    </citation>
    <scope>NUCLEOTIDE SEQUENCE [LARGE SCALE GENOMIC DNA]</scope>
    <source>
        <strain evidence="11">X47</strain>
    </source>
</reference>
<dbReference type="SMART" id="SM00825">
    <property type="entry name" value="PKS_KS"/>
    <property type="match status" value="1"/>
</dbReference>
<evidence type="ECO:0000259" key="9">
    <source>
        <dbReference type="PROSITE" id="PS50075"/>
    </source>
</evidence>
<dbReference type="Gene3D" id="3.30.70.3290">
    <property type="match status" value="1"/>
</dbReference>
<dbReference type="GO" id="GO:0031177">
    <property type="term" value="F:phosphopantetheine binding"/>
    <property type="evidence" value="ECO:0007669"/>
    <property type="project" value="InterPro"/>
</dbReference>
<dbReference type="InterPro" id="IPR009081">
    <property type="entry name" value="PP-bd_ACP"/>
</dbReference>
<dbReference type="InterPro" id="IPR014043">
    <property type="entry name" value="Acyl_transferase_dom"/>
</dbReference>
<dbReference type="SMART" id="SM00827">
    <property type="entry name" value="PKS_AT"/>
    <property type="match status" value="1"/>
</dbReference>
<gene>
    <name evidence="11" type="ORF">CNX65_15340</name>
</gene>
<dbReference type="GO" id="GO:0033068">
    <property type="term" value="P:macrolide biosynthetic process"/>
    <property type="evidence" value="ECO:0007669"/>
    <property type="project" value="UniProtKB-ARBA"/>
</dbReference>
<dbReference type="Pfam" id="PF00550">
    <property type="entry name" value="PP-binding"/>
    <property type="match status" value="1"/>
</dbReference>
<keyword evidence="8" id="KW-0175">Coiled coil</keyword>
<keyword evidence="3" id="KW-0597">Phosphoprotein</keyword>
<dbReference type="SMART" id="SM01294">
    <property type="entry name" value="PKS_PP_betabranch"/>
    <property type="match status" value="1"/>
</dbReference>
<dbReference type="InterPro" id="IPR016039">
    <property type="entry name" value="Thiolase-like"/>
</dbReference>
<dbReference type="Gene3D" id="3.40.47.10">
    <property type="match status" value="1"/>
</dbReference>
<evidence type="ECO:0000256" key="6">
    <source>
        <dbReference type="ARBA" id="ARBA00023268"/>
    </source>
</evidence>
<dbReference type="PANTHER" id="PTHR43775:SF51">
    <property type="entry name" value="INACTIVE PHENOLPHTHIOCEROL SYNTHESIS POLYKETIDE SYNTHASE TYPE I PKS1-RELATED"/>
    <property type="match status" value="1"/>
</dbReference>
<keyword evidence="6" id="KW-0511">Multifunctional enzyme</keyword>
<dbReference type="PROSITE" id="PS00606">
    <property type="entry name" value="KS3_1"/>
    <property type="match status" value="1"/>
</dbReference>
<evidence type="ECO:0000256" key="7">
    <source>
        <dbReference type="ARBA" id="ARBA00023315"/>
    </source>
</evidence>
<keyword evidence="2" id="KW-0596">Phosphopantetheine</keyword>
<dbReference type="InterPro" id="IPR006162">
    <property type="entry name" value="Ppantetheine_attach_site"/>
</dbReference>
<feature type="domain" description="Carrier" evidence="9">
    <location>
        <begin position="1400"/>
        <end position="1475"/>
    </location>
</feature>
<dbReference type="FunFam" id="3.40.366.10:FF:000002">
    <property type="entry name" value="Probable polyketide synthase 2"/>
    <property type="match status" value="1"/>
</dbReference>
<name>A0A290Z696_9PSEU</name>
<evidence type="ECO:0000313" key="11">
    <source>
        <dbReference type="EMBL" id="ATE54495.1"/>
    </source>
</evidence>
<dbReference type="PANTHER" id="PTHR43775">
    <property type="entry name" value="FATTY ACID SYNTHASE"/>
    <property type="match status" value="1"/>
</dbReference>
<proteinExistence type="predicted"/>
<dbReference type="PROSITE" id="PS00012">
    <property type="entry name" value="PHOSPHOPANTETHEINE"/>
    <property type="match status" value="1"/>
</dbReference>
<feature type="domain" description="Ketosynthase family 3 (KS3)" evidence="10">
    <location>
        <begin position="34"/>
        <end position="458"/>
    </location>
</feature>
<dbReference type="CDD" id="cd08952">
    <property type="entry name" value="KR_1_SDR_x"/>
    <property type="match status" value="1"/>
</dbReference>
<keyword evidence="12" id="KW-1185">Reference proteome</keyword>
<accession>A0A290Z696</accession>
<evidence type="ECO:0000256" key="2">
    <source>
        <dbReference type="ARBA" id="ARBA00022450"/>
    </source>
</evidence>
<evidence type="ECO:0000256" key="4">
    <source>
        <dbReference type="ARBA" id="ARBA00022679"/>
    </source>
</evidence>
<dbReference type="SUPFAM" id="SSF47336">
    <property type="entry name" value="ACP-like"/>
    <property type="match status" value="1"/>
</dbReference>
<dbReference type="InterPro" id="IPR032821">
    <property type="entry name" value="PKS_assoc"/>
</dbReference>
<evidence type="ECO:0000256" key="8">
    <source>
        <dbReference type="SAM" id="Coils"/>
    </source>
</evidence>
<dbReference type="CDD" id="cd00833">
    <property type="entry name" value="PKS"/>
    <property type="match status" value="1"/>
</dbReference>
<evidence type="ECO:0000256" key="1">
    <source>
        <dbReference type="ARBA" id="ARBA00001957"/>
    </source>
</evidence>
<dbReference type="KEGG" id="apre:CNX65_15340"/>
<dbReference type="Proteomes" id="UP000218505">
    <property type="component" value="Chromosome"/>
</dbReference>
<dbReference type="InterPro" id="IPR036299">
    <property type="entry name" value="Polyketide_synth_docking_sf"/>
</dbReference>
<dbReference type="InterPro" id="IPR001227">
    <property type="entry name" value="Ac_transferase_dom_sf"/>
</dbReference>
<dbReference type="InterPro" id="IPR020841">
    <property type="entry name" value="PKS_Beta-ketoAc_synthase_dom"/>
</dbReference>
<dbReference type="InterPro" id="IPR050091">
    <property type="entry name" value="PKS_NRPS_Biosynth_Enz"/>
</dbReference>
<dbReference type="InterPro" id="IPR036291">
    <property type="entry name" value="NAD(P)-bd_dom_sf"/>
</dbReference>
<dbReference type="SUPFAM" id="SSF53901">
    <property type="entry name" value="Thiolase-like"/>
    <property type="match status" value="1"/>
</dbReference>
<dbReference type="Pfam" id="PF08659">
    <property type="entry name" value="KR"/>
    <property type="match status" value="1"/>
</dbReference>
<dbReference type="Gene3D" id="3.40.50.720">
    <property type="entry name" value="NAD(P)-binding Rossmann-like Domain"/>
    <property type="match status" value="1"/>
</dbReference>
<dbReference type="SUPFAM" id="SSF51735">
    <property type="entry name" value="NAD(P)-binding Rossmann-fold domains"/>
    <property type="match status" value="2"/>
</dbReference>
<dbReference type="Pfam" id="PF08990">
    <property type="entry name" value="Docking"/>
    <property type="match status" value="1"/>
</dbReference>
<dbReference type="InterPro" id="IPR014031">
    <property type="entry name" value="Ketoacyl_synth_C"/>
</dbReference>
<dbReference type="InterPro" id="IPR057326">
    <property type="entry name" value="KR_dom"/>
</dbReference>
<feature type="coiled-coil region" evidence="8">
    <location>
        <begin position="5"/>
        <end position="32"/>
    </location>
</feature>
<keyword evidence="4" id="KW-0808">Transferase</keyword>
<dbReference type="Pfam" id="PF00109">
    <property type="entry name" value="ketoacyl-synt"/>
    <property type="match status" value="1"/>
</dbReference>
<dbReference type="PROSITE" id="PS52004">
    <property type="entry name" value="KS3_2"/>
    <property type="match status" value="1"/>
</dbReference>
<evidence type="ECO:0000259" key="10">
    <source>
        <dbReference type="PROSITE" id="PS52004"/>
    </source>
</evidence>
<dbReference type="SMART" id="SM00823">
    <property type="entry name" value="PKS_PP"/>
    <property type="match status" value="1"/>
</dbReference>
<dbReference type="GO" id="GO:0004315">
    <property type="term" value="F:3-oxoacyl-[acyl-carrier-protein] synthase activity"/>
    <property type="evidence" value="ECO:0007669"/>
    <property type="project" value="InterPro"/>
</dbReference>
<dbReference type="InterPro" id="IPR015083">
    <property type="entry name" value="NorB/c/GfsB-D-like_docking"/>
</dbReference>
<protein>
    <submittedName>
        <fullName evidence="11">Polyketide synthase</fullName>
    </submittedName>
</protein>
<dbReference type="SUPFAM" id="SSF55048">
    <property type="entry name" value="Probable ACP-binding domain of malonyl-CoA ACP transacylase"/>
    <property type="match status" value="1"/>
</dbReference>
<dbReference type="InterPro" id="IPR036736">
    <property type="entry name" value="ACP-like_sf"/>
</dbReference>
<sequence>MTANEDRLRDYLKRVTAELDDVRERARERDRRDREPIAIVGMACRFPGGVRSPEELWDLLVRDGDAVSGFPDNRGWDATGLLDRDPDGPGGCATASGGFLHDADLFDPAFFGISPREALAMDPQQRLLLETSWEAFEHAGVPTSALRGSRTGVYLGGNGNDYSDVLQEVPDDVAGYLGTGSAASVASGRIAYTFGLEGPALTVDTACSASLVALHLACQGLRNGDCAMALAAGVTVMSTPGFLVEFSRQRGLAPDGRCKAFADAADGTGLAEGVGVLLLERLSDARRHGRRVLAVVRGSAVNQDGASNGLTAPNGPSQRRVIRDALASAGLSASDVDVVEAHGTGTRLGDPIEAQALLATYGLGRVRPLLLGSVKSNLGHAQAAAGVAGVIKMVLALRRGFLPRTLHVDVPSSRVDWSVGRVELLTEGRSWPETGAPRRAGVSSFGVSGTNAHVILEQVPEEDVPPTPVDVVVPLVLSAKSDVALRDTARGLVPALDTGLVDVAFSLSRTRAMWQHRAVLVSPDAASCGAGLTALASGQEHAGLVRGVVGEPGKVAFVFPGQGSQWVVMGLGLRDSCPVFAARLDECAEALKSFVDWDLLGVLGDPGALERVDVVQPVLWAVMVSLAAVWESYGVRPAAVVGHSQGEIAAACVSGALSLVDGARVVALRSRAIRALAGRGGMVSVALPADRVRERLVSGLSVAAVNGPEATVVSGDLLALEEFFAAAERDGLRVKRIPVDYASHSAHVEEIREELLDVLEPVRPVKGRVPLLSAVTGELVDGSGLGAAYWYRNLRETVEFERAVRSLSERGFGTFVEVSAHPVLTMGVQQTAEDALVVGTLRRDEDGLDRVLLSLAEAYVRGVEVDWSPAFPGAHRVDLPAYPFQRQRFWLQRTPATPPDPLGDIRYRIAWRAVDDLPEAELTGQWLIAVPTSDQDDLADVLARALAARGAHPRVLPVHPGRARLAAELTGLGPLDGVVSLVALDERPDAEHPALADGLARTVELVQALGDTGQSAPLWVLTRGAVSTGPGEAPTTPAQAQAWGLGRVVALEHADRWGGLLDLPDELDDEATARFCAVLAGAGPEDQLALRASGLLVRRLTRATRPIRPAQPRALRDTALLTGGTGVLGAHLVRWLADSGVTRVVLPSRRGPDAPGAAQLTAELAERGVELVPVRCDVTDRAALEELVARVRRHGPPIRTVVHAAAHIGLGALADTTLADFADVVEAKAVGARHLDQLFPDDDLDAFVLFSSIAGVWGSGDHGAYCAANAHLDALAAHRRARGLTATSIAWGVWASTNPWDPDRVVDGIDNDQLRRRGLPLMDPSLALTALRQALADDETELTVAHVDWRRFTPLFTSTRARPLLDDLPEVRALAPAGPEPEGAGSDLLRRISTAADGERVVLDLVRVQVAAVLGHVDPAVVEAGAPFKDVGFDSLTALELRNRLTTALGVRLPSTTVYDHPNPAALARHVHALLVPRATPALEELDRVEAALFADGTTADDKNRILTRLRSVVWKWNDLAGSSEGPADDTSLDAATDDELFDLIDAEFGNA</sequence>
<keyword evidence="7" id="KW-0012">Acyltransferase</keyword>
<keyword evidence="5" id="KW-0045">Antibiotic biosynthesis</keyword>
<dbReference type="FunFam" id="3.40.47.10:FF:000019">
    <property type="entry name" value="Polyketide synthase type I"/>
    <property type="match status" value="1"/>
</dbReference>
<dbReference type="GO" id="GO:0006633">
    <property type="term" value="P:fatty acid biosynthetic process"/>
    <property type="evidence" value="ECO:0007669"/>
    <property type="project" value="InterPro"/>
</dbReference>
<dbReference type="InterPro" id="IPR016035">
    <property type="entry name" value="Acyl_Trfase/lysoPLipase"/>
</dbReference>
<dbReference type="Pfam" id="PF02801">
    <property type="entry name" value="Ketoacyl-synt_C"/>
    <property type="match status" value="1"/>
</dbReference>
<dbReference type="SUPFAM" id="SSF101173">
    <property type="entry name" value="Docking domain B of the erythromycin polyketide synthase (DEBS)"/>
    <property type="match status" value="1"/>
</dbReference>